<dbReference type="InterPro" id="IPR012881">
    <property type="entry name" value="DUF1685"/>
</dbReference>
<feature type="region of interest" description="Disordered" evidence="1">
    <location>
        <begin position="86"/>
        <end position="111"/>
    </location>
</feature>
<protein>
    <submittedName>
        <fullName evidence="2">Uncharacterized protein</fullName>
    </submittedName>
</protein>
<accession>A0AAE1J3M2</accession>
<dbReference type="PANTHER" id="PTHR31865:SF1">
    <property type="entry name" value="INSERTASE, PUTATIVE (DUF1685)-RELATED"/>
    <property type="match status" value="1"/>
</dbReference>
<evidence type="ECO:0000313" key="3">
    <source>
        <dbReference type="Proteomes" id="UP001293593"/>
    </source>
</evidence>
<dbReference type="Proteomes" id="UP001293593">
    <property type="component" value="Unassembled WGS sequence"/>
</dbReference>
<organism evidence="2 3">
    <name type="scientific">Acacia crassicarpa</name>
    <name type="common">northern wattle</name>
    <dbReference type="NCBI Taxonomy" id="499986"/>
    <lineage>
        <taxon>Eukaryota</taxon>
        <taxon>Viridiplantae</taxon>
        <taxon>Streptophyta</taxon>
        <taxon>Embryophyta</taxon>
        <taxon>Tracheophyta</taxon>
        <taxon>Spermatophyta</taxon>
        <taxon>Magnoliopsida</taxon>
        <taxon>eudicotyledons</taxon>
        <taxon>Gunneridae</taxon>
        <taxon>Pentapetalae</taxon>
        <taxon>rosids</taxon>
        <taxon>fabids</taxon>
        <taxon>Fabales</taxon>
        <taxon>Fabaceae</taxon>
        <taxon>Caesalpinioideae</taxon>
        <taxon>mimosoid clade</taxon>
        <taxon>Acacieae</taxon>
        <taxon>Acacia</taxon>
    </lineage>
</organism>
<dbReference type="Pfam" id="PF07939">
    <property type="entry name" value="DUF1685"/>
    <property type="match status" value="1"/>
</dbReference>
<reference evidence="2" key="1">
    <citation type="submission" date="2023-10" db="EMBL/GenBank/DDBJ databases">
        <title>Chromosome-level genome of the transformable northern wattle, Acacia crassicarpa.</title>
        <authorList>
            <person name="Massaro I."/>
            <person name="Sinha N.R."/>
            <person name="Poethig S."/>
            <person name="Leichty A.R."/>
        </authorList>
    </citation>
    <scope>NUCLEOTIDE SEQUENCE</scope>
    <source>
        <strain evidence="2">Acra3RX</strain>
        <tissue evidence="2">Leaf</tissue>
    </source>
</reference>
<keyword evidence="3" id="KW-1185">Reference proteome</keyword>
<sequence>MPLYKQKSWSPDALRDEAWLRRQGHWKNRRSKSVTDEDVDELKACIELGFGFDSSPEVEPDKRLSDALPALGLYYAVNKSYDSLFPKSSASTPPSPVASPPSTASPIFSHGDNPQVVKARLRQWAQVVACAVNQSPRGW</sequence>
<name>A0AAE1J3M2_9FABA</name>
<comment type="caution">
    <text evidence="2">The sequence shown here is derived from an EMBL/GenBank/DDBJ whole genome shotgun (WGS) entry which is preliminary data.</text>
</comment>
<dbReference type="AlphaFoldDB" id="A0AAE1J3M2"/>
<gene>
    <name evidence="2" type="ORF">QN277_027873</name>
</gene>
<evidence type="ECO:0000313" key="2">
    <source>
        <dbReference type="EMBL" id="KAK4262293.1"/>
    </source>
</evidence>
<dbReference type="EMBL" id="JAWXYG010000009">
    <property type="protein sequence ID" value="KAK4262293.1"/>
    <property type="molecule type" value="Genomic_DNA"/>
</dbReference>
<evidence type="ECO:0000256" key="1">
    <source>
        <dbReference type="SAM" id="MobiDB-lite"/>
    </source>
</evidence>
<dbReference type="PANTHER" id="PTHR31865">
    <property type="entry name" value="OSJNBA0071G03.3 PROTEIN"/>
    <property type="match status" value="1"/>
</dbReference>
<proteinExistence type="predicted"/>